<sequence>MAVKLQAKRNARLRKKLRTDEFQELGFDVAWVFNADVSEEQIDAIVDQFIDEVIEPNQLGFSGEGHKAWEGLVCTQKLGKCTEEHRAAVEAFFAKQPVSELKVSELFDLWWG</sequence>
<dbReference type="KEGG" id="fbl:Fbal_2954"/>
<dbReference type="eggNOG" id="COG3171">
    <property type="taxonomic scope" value="Bacteria"/>
</dbReference>
<protein>
    <recommendedName>
        <fullName evidence="3">Cytoplasmic protein</fullName>
    </recommendedName>
</protein>
<organism evidence="1 2">
    <name type="scientific">Ferrimonas balearica (strain DSM 9799 / CCM 4581 / KCTC 23876 / PAT)</name>
    <dbReference type="NCBI Taxonomy" id="550540"/>
    <lineage>
        <taxon>Bacteria</taxon>
        <taxon>Pseudomonadati</taxon>
        <taxon>Pseudomonadota</taxon>
        <taxon>Gammaproteobacteria</taxon>
        <taxon>Alteromonadales</taxon>
        <taxon>Ferrimonadaceae</taxon>
        <taxon>Ferrimonas</taxon>
    </lineage>
</organism>
<reference evidence="1 2" key="1">
    <citation type="journal article" date="2010" name="Stand. Genomic Sci.">
        <title>Complete genome sequence of Ferrimonas balearica type strain (PAT).</title>
        <authorList>
            <person name="Nolan M."/>
            <person name="Sikorski J."/>
            <person name="Davenport K."/>
            <person name="Lucas S."/>
            <person name="Glavina Del Rio T."/>
            <person name="Tice H."/>
            <person name="Cheng J."/>
            <person name="Goodwin L."/>
            <person name="Pitluck S."/>
            <person name="Liolios K."/>
            <person name="Ivanova N."/>
            <person name="Mavromatis K."/>
            <person name="Ovchinnikova G."/>
            <person name="Pati A."/>
            <person name="Chen A."/>
            <person name="Palaniappan K."/>
            <person name="Land M."/>
            <person name="Hauser L."/>
            <person name="Chang Y."/>
            <person name="Jeffries C."/>
            <person name="Tapia R."/>
            <person name="Brettin T."/>
            <person name="Detter J."/>
            <person name="Han C."/>
            <person name="Yasawong M."/>
            <person name="Rohde M."/>
            <person name="Tindall B."/>
            <person name="Goker M."/>
            <person name="Woyke T."/>
            <person name="Bristow J."/>
            <person name="Eisen J."/>
            <person name="Markowitz V."/>
            <person name="Hugenholtz P."/>
            <person name="Kyrpides N."/>
            <person name="Klenk H."/>
            <person name="Lapidus A."/>
        </authorList>
    </citation>
    <scope>NUCLEOTIDE SEQUENCE [LARGE SCALE GENOMIC DNA]</scope>
    <source>
        <strain evidence="2">DSM 9799 / CCM 4581 / KCTC 23876 / PAT</strain>
    </source>
</reference>
<dbReference type="RefSeq" id="WP_013346462.1">
    <property type="nucleotide sequence ID" value="NC_014541.1"/>
</dbReference>
<dbReference type="Pfam" id="PF04320">
    <property type="entry name" value="YggL_50S_bp"/>
    <property type="match status" value="1"/>
</dbReference>
<dbReference type="PANTHER" id="PTHR38778">
    <property type="entry name" value="CYTOPLASMIC PROTEIN-RELATED"/>
    <property type="match status" value="1"/>
</dbReference>
<dbReference type="PANTHER" id="PTHR38778:SF1">
    <property type="entry name" value="CYTOPLASMIC PROTEIN"/>
    <property type="match status" value="1"/>
</dbReference>
<dbReference type="STRING" id="550540.Fbal_2954"/>
<evidence type="ECO:0008006" key="3">
    <source>
        <dbReference type="Google" id="ProtNLM"/>
    </source>
</evidence>
<proteinExistence type="predicted"/>
<keyword evidence="2" id="KW-1185">Reference proteome</keyword>
<dbReference type="GO" id="GO:0005829">
    <property type="term" value="C:cytosol"/>
    <property type="evidence" value="ECO:0007669"/>
    <property type="project" value="TreeGrafter"/>
</dbReference>
<accession>E1STC2</accession>
<dbReference type="EMBL" id="CP002209">
    <property type="protein sequence ID" value="ADN77156.1"/>
    <property type="molecule type" value="Genomic_DNA"/>
</dbReference>
<dbReference type="InterPro" id="IPR007416">
    <property type="entry name" value="YggL_50S_bp"/>
</dbReference>
<evidence type="ECO:0000313" key="1">
    <source>
        <dbReference type="EMBL" id="ADN77156.1"/>
    </source>
</evidence>
<dbReference type="NCBIfam" id="NF008685">
    <property type="entry name" value="PRK11702.1"/>
    <property type="match status" value="1"/>
</dbReference>
<dbReference type="HOGENOM" id="CLU_153063_1_0_6"/>
<name>E1STC2_FERBD</name>
<dbReference type="AlphaFoldDB" id="E1STC2"/>
<evidence type="ECO:0000313" key="2">
    <source>
        <dbReference type="Proteomes" id="UP000006683"/>
    </source>
</evidence>
<gene>
    <name evidence="1" type="ordered locus">Fbal_2954</name>
</gene>
<dbReference type="GeneID" id="67183177"/>
<dbReference type="Proteomes" id="UP000006683">
    <property type="component" value="Chromosome"/>
</dbReference>